<evidence type="ECO:0000256" key="1">
    <source>
        <dbReference type="SAM" id="SignalP"/>
    </source>
</evidence>
<name>A0A5N0E4M5_9NOCA</name>
<keyword evidence="3" id="KW-1185">Reference proteome</keyword>
<organism evidence="2 3">
    <name type="scientific">Nocardia colli</name>
    <dbReference type="NCBI Taxonomy" id="2545717"/>
    <lineage>
        <taxon>Bacteria</taxon>
        <taxon>Bacillati</taxon>
        <taxon>Actinomycetota</taxon>
        <taxon>Actinomycetes</taxon>
        <taxon>Mycobacteriales</taxon>
        <taxon>Nocardiaceae</taxon>
        <taxon>Nocardia</taxon>
    </lineage>
</organism>
<dbReference type="EMBL" id="VXLC01000027">
    <property type="protein sequence ID" value="KAA8883054.1"/>
    <property type="molecule type" value="Genomic_DNA"/>
</dbReference>
<dbReference type="AlphaFoldDB" id="A0A5N0E4M5"/>
<dbReference type="Proteomes" id="UP000323876">
    <property type="component" value="Unassembled WGS sequence"/>
</dbReference>
<protein>
    <recommendedName>
        <fullName evidence="4">Lysozyme</fullName>
    </recommendedName>
</protein>
<evidence type="ECO:0008006" key="4">
    <source>
        <dbReference type="Google" id="ProtNLM"/>
    </source>
</evidence>
<dbReference type="RefSeq" id="WP_150407039.1">
    <property type="nucleotide sequence ID" value="NZ_JBHJYQ010000010.1"/>
</dbReference>
<feature type="signal peptide" evidence="1">
    <location>
        <begin position="1"/>
        <end position="32"/>
    </location>
</feature>
<comment type="caution">
    <text evidence="2">The sequence shown here is derived from an EMBL/GenBank/DDBJ whole genome shotgun (WGS) entry which is preliminary data.</text>
</comment>
<evidence type="ECO:0000313" key="2">
    <source>
        <dbReference type="EMBL" id="KAA8883054.1"/>
    </source>
</evidence>
<proteinExistence type="predicted"/>
<dbReference type="InterPro" id="IPR013207">
    <property type="entry name" value="LGFP"/>
</dbReference>
<dbReference type="OrthoDB" id="514320at2"/>
<keyword evidence="1" id="KW-0732">Signal</keyword>
<evidence type="ECO:0000313" key="3">
    <source>
        <dbReference type="Proteomes" id="UP000323876"/>
    </source>
</evidence>
<reference evidence="2 3" key="1">
    <citation type="submission" date="2019-09" db="EMBL/GenBank/DDBJ databases">
        <authorList>
            <person name="Wang X."/>
        </authorList>
    </citation>
    <scope>NUCLEOTIDE SEQUENCE [LARGE SCALE GENOMIC DNA]</scope>
    <source>
        <strain evidence="2 3">CICC 11023</strain>
    </source>
</reference>
<sequence>MARLRTHRSSNATLATATVALAVLLAAGTATARPIGPFEVGGAIEAEYDAAGGGALGDPTAPEADAANGGKFQTFANNAAIYWHPDTGAHELGGPILDKWRGLGAETGGLRYPVTSEQSTPSKPGRFSHFQGGSIYWSVGTAAHQVSGVIRDKWYALGAENSPLGFPVTDEAPAKGGGRYNLFNDGTIYWSQKTGAHAVWGSIRTSWEARAGADGVYGYPTGDEYDYEGGKAQDFQGGRITWRP</sequence>
<dbReference type="Pfam" id="PF08310">
    <property type="entry name" value="LGFP"/>
    <property type="match status" value="4"/>
</dbReference>
<feature type="chain" id="PRO_5024377733" description="Lysozyme" evidence="1">
    <location>
        <begin position="33"/>
        <end position="244"/>
    </location>
</feature>
<gene>
    <name evidence="2" type="ORF">F3087_38300</name>
</gene>
<accession>A0A5N0E4M5</accession>